<dbReference type="PANTHER" id="PTHR22975:SF9">
    <property type="entry name" value="ECHINUS SPLICE FORM 3"/>
    <property type="match status" value="1"/>
</dbReference>
<keyword evidence="1" id="KW-0833">Ubl conjugation pathway</keyword>
<evidence type="ECO:0000256" key="2">
    <source>
        <dbReference type="ARBA" id="ARBA00022801"/>
    </source>
</evidence>
<dbReference type="GO" id="GO:0016579">
    <property type="term" value="P:protein deubiquitination"/>
    <property type="evidence" value="ECO:0007669"/>
    <property type="project" value="InterPro"/>
</dbReference>
<evidence type="ECO:0000259" key="4">
    <source>
        <dbReference type="PROSITE" id="PS50235"/>
    </source>
</evidence>
<organism evidence="5">
    <name type="scientific">Alexandrium monilatum</name>
    <dbReference type="NCBI Taxonomy" id="311494"/>
    <lineage>
        <taxon>Eukaryota</taxon>
        <taxon>Sar</taxon>
        <taxon>Alveolata</taxon>
        <taxon>Dinophyceae</taxon>
        <taxon>Gonyaulacales</taxon>
        <taxon>Pyrocystaceae</taxon>
        <taxon>Alexandrium</taxon>
    </lineage>
</organism>
<dbReference type="PROSITE" id="PS50235">
    <property type="entry name" value="USP_3"/>
    <property type="match status" value="1"/>
</dbReference>
<dbReference type="EMBL" id="HBNR01030073">
    <property type="protein sequence ID" value="CAE4583780.1"/>
    <property type="molecule type" value="Transcribed_RNA"/>
</dbReference>
<dbReference type="InterPro" id="IPR052398">
    <property type="entry name" value="Ubiquitin_hydrolase_53/54"/>
</dbReference>
<dbReference type="InterPro" id="IPR001394">
    <property type="entry name" value="Peptidase_C19_UCH"/>
</dbReference>
<proteinExistence type="predicted"/>
<keyword evidence="2" id="KW-0378">Hydrolase</keyword>
<sequence>MEVSTRDWSAMVQAGFRSLVQDGSCSSARRRGPVIFPHSISAPLLEVPPVFDEPVFPSPPGTSGSRGGVGSTSLAGLENASGCNHCFLNVVIQAFFNLQSFRCRLLWAPDHPHGLDDDGRGADSREAEAENCCFCALQALFKQMQLAEGGGGSLPPDDLRRALSRVYDARGRFRLGEMEDAAETIEALLGVLHACNVQTSQERELLSCGSPSGCTGGSSSCCCSTVEECQQESVSSCGGFTSGGSSSSTAKAASGARTLGSSAGSRHGSRPLLEVERVEEASNFGCHPLCIAHEVFGVECVDLTRCTFCGATSEPIVTSSFLYCAYVADLLAAAEADSGHAAPPPPAAGERSSLQGLLRGLCQREAGRRCGECSSLRTVFAERWLTRQPLALVVSLVWPCSTPSAQAVWRVLRMLRPELRLDEVFRVARPGSPRTQRPERVGPVEADARAEAHAFRGFVCYSGMHYVALFWCWSRTKWIVFDDTSVHEERDWTSVAAFIMGGKYVPTLAFFEDVHRGELTPPECSVREFRRQMGELEDRQRTCTVM</sequence>
<dbReference type="AlphaFoldDB" id="A0A7S4V118"/>
<dbReference type="Gene3D" id="3.90.70.10">
    <property type="entry name" value="Cysteine proteinases"/>
    <property type="match status" value="1"/>
</dbReference>
<gene>
    <name evidence="5" type="ORF">AMON00008_LOCUS20526</name>
</gene>
<evidence type="ECO:0000256" key="1">
    <source>
        <dbReference type="ARBA" id="ARBA00022786"/>
    </source>
</evidence>
<dbReference type="SUPFAM" id="SSF54001">
    <property type="entry name" value="Cysteine proteinases"/>
    <property type="match status" value="1"/>
</dbReference>
<name>A0A7S4V118_9DINO</name>
<accession>A0A7S4V118</accession>
<evidence type="ECO:0000313" key="5">
    <source>
        <dbReference type="EMBL" id="CAE4583780.1"/>
    </source>
</evidence>
<evidence type="ECO:0000256" key="3">
    <source>
        <dbReference type="SAM" id="MobiDB-lite"/>
    </source>
</evidence>
<reference evidence="5" key="1">
    <citation type="submission" date="2021-01" db="EMBL/GenBank/DDBJ databases">
        <authorList>
            <person name="Corre E."/>
            <person name="Pelletier E."/>
            <person name="Niang G."/>
            <person name="Scheremetjew M."/>
            <person name="Finn R."/>
            <person name="Kale V."/>
            <person name="Holt S."/>
            <person name="Cochrane G."/>
            <person name="Meng A."/>
            <person name="Brown T."/>
            <person name="Cohen L."/>
        </authorList>
    </citation>
    <scope>NUCLEOTIDE SEQUENCE</scope>
    <source>
        <strain evidence="5">CCMP3105</strain>
    </source>
</reference>
<feature type="region of interest" description="Disordered" evidence="3">
    <location>
        <begin position="251"/>
        <end position="270"/>
    </location>
</feature>
<dbReference type="PANTHER" id="PTHR22975">
    <property type="entry name" value="UBIQUITIN SPECIFIC PROTEINASE"/>
    <property type="match status" value="1"/>
</dbReference>
<protein>
    <recommendedName>
        <fullName evidence="4">USP domain-containing protein</fullName>
    </recommendedName>
</protein>
<feature type="domain" description="USP" evidence="4">
    <location>
        <begin position="75"/>
        <end position="505"/>
    </location>
</feature>
<dbReference type="InterPro" id="IPR038765">
    <property type="entry name" value="Papain-like_cys_pep_sf"/>
</dbReference>
<dbReference type="InterPro" id="IPR028889">
    <property type="entry name" value="USP"/>
</dbReference>
<dbReference type="GO" id="GO:0004843">
    <property type="term" value="F:cysteine-type deubiquitinase activity"/>
    <property type="evidence" value="ECO:0007669"/>
    <property type="project" value="InterPro"/>
</dbReference>
<dbReference type="Pfam" id="PF00443">
    <property type="entry name" value="UCH"/>
    <property type="match status" value="1"/>
</dbReference>